<dbReference type="HOGENOM" id="CLU_047370_0_0_9"/>
<dbReference type="eggNOG" id="COG1373">
    <property type="taxonomic scope" value="Bacteria"/>
</dbReference>
<reference evidence="3 4" key="1">
    <citation type="submission" date="2010-02" db="EMBL/GenBank/DDBJ databases">
        <authorList>
            <person name="Weinstock G."/>
            <person name="Sodergren E."/>
            <person name="Clifton S."/>
            <person name="Fulton L."/>
            <person name="Fulton B."/>
            <person name="Courtney L."/>
            <person name="Fronick C."/>
            <person name="Harrison M."/>
            <person name="Strong C."/>
            <person name="Farmer C."/>
            <person name="Delahaunty K."/>
            <person name="Markovic C."/>
            <person name="Hall O."/>
            <person name="Minx P."/>
            <person name="Tomlinson C."/>
            <person name="Mitreva M."/>
            <person name="Nelson J."/>
            <person name="Hou S."/>
            <person name="Wollam A."/>
            <person name="Pepin K.H."/>
            <person name="Johnson M."/>
            <person name="Bhonagiri V."/>
            <person name="Zhang X."/>
            <person name="Suruliraj S."/>
            <person name="Warren W."/>
            <person name="Chinwalla A."/>
            <person name="Mardis E.R."/>
            <person name="Wilson R.K."/>
        </authorList>
    </citation>
    <scope>NUCLEOTIDE SEQUENCE [LARGE SCALE GENOMIC DNA]</scope>
    <source>
        <strain evidence="3 4">DSM 2876</strain>
    </source>
</reference>
<dbReference type="PANTHER" id="PTHR33295:SF7">
    <property type="entry name" value="ATPASE"/>
    <property type="match status" value="1"/>
</dbReference>
<feature type="domain" description="DUF4143" evidence="2">
    <location>
        <begin position="256"/>
        <end position="401"/>
    </location>
</feature>
<dbReference type="SUPFAM" id="SSF52540">
    <property type="entry name" value="P-loop containing nucleoside triphosphate hydrolases"/>
    <property type="match status" value="1"/>
</dbReference>
<gene>
    <name evidence="3" type="ORF">BUTYVIB_01734</name>
</gene>
<organism evidence="3 4">
    <name type="scientific">Eshraghiella crossota DSM 2876</name>
    <dbReference type="NCBI Taxonomy" id="511680"/>
    <lineage>
        <taxon>Bacteria</taxon>
        <taxon>Bacillati</taxon>
        <taxon>Bacillota</taxon>
        <taxon>Clostridia</taxon>
        <taxon>Lachnospirales</taxon>
        <taxon>Lachnospiraceae</taxon>
        <taxon>Eshraghiella</taxon>
    </lineage>
</organism>
<evidence type="ECO:0008006" key="5">
    <source>
        <dbReference type="Google" id="ProtNLM"/>
    </source>
</evidence>
<dbReference type="Proteomes" id="UP000006238">
    <property type="component" value="Unassembled WGS sequence"/>
</dbReference>
<accession>D4S0W4</accession>
<dbReference type="Pfam" id="PF13635">
    <property type="entry name" value="DUF4143"/>
    <property type="match status" value="1"/>
</dbReference>
<feature type="domain" description="AAA" evidence="1">
    <location>
        <begin position="24"/>
        <end position="170"/>
    </location>
</feature>
<dbReference type="InterPro" id="IPR025420">
    <property type="entry name" value="DUF4143"/>
</dbReference>
<dbReference type="PANTHER" id="PTHR33295">
    <property type="entry name" value="ATPASE"/>
    <property type="match status" value="1"/>
</dbReference>
<evidence type="ECO:0000259" key="1">
    <source>
        <dbReference type="Pfam" id="PF13173"/>
    </source>
</evidence>
<keyword evidence="4" id="KW-1185">Reference proteome</keyword>
<evidence type="ECO:0000259" key="2">
    <source>
        <dbReference type="Pfam" id="PF13635"/>
    </source>
</evidence>
<dbReference type="Pfam" id="PF13173">
    <property type="entry name" value="AAA_14"/>
    <property type="match status" value="1"/>
</dbReference>
<comment type="caution">
    <text evidence="3">The sequence shown here is derived from an EMBL/GenBank/DDBJ whole genome shotgun (WGS) entry which is preliminary data.</text>
</comment>
<protein>
    <recommendedName>
        <fullName evidence="5">AAA+ ATPase domain-containing protein</fullName>
    </recommendedName>
</protein>
<dbReference type="InterPro" id="IPR027417">
    <property type="entry name" value="P-loop_NTPase"/>
</dbReference>
<dbReference type="AlphaFoldDB" id="D4S0W4"/>
<dbReference type="Gene3D" id="3.40.50.300">
    <property type="entry name" value="P-loop containing nucleotide triphosphate hydrolases"/>
    <property type="match status" value="1"/>
</dbReference>
<evidence type="ECO:0000313" key="3">
    <source>
        <dbReference type="EMBL" id="EFF68462.1"/>
    </source>
</evidence>
<proteinExistence type="predicted"/>
<name>D4S0W4_9FIRM</name>
<dbReference type="EMBL" id="ABWN01000030">
    <property type="protein sequence ID" value="EFF68462.1"/>
    <property type="molecule type" value="Genomic_DNA"/>
</dbReference>
<evidence type="ECO:0000313" key="4">
    <source>
        <dbReference type="Proteomes" id="UP000006238"/>
    </source>
</evidence>
<sequence>MIGGLGMERIALKKLIDWNNNKRKKPLIVWGARQVGKTYLVEEIFAKTYYEDNYIYIDCKKEDEIREFCSNTANAEKIIEYISLRKGKPINAKTLLIFDEVQECPNIISSLKYFCQDFRDIPVIATGSMVRIKLQRETHKRGSMESEKFLFPVGKINQMTIYPMTFDEFLMNSNRILYDAIKNAYDNKQPLDNQIHELAMEQVYKYLLVGGMPEAVEAYVEGDNLLETREILKVLYDNYLSDMELYQASQEAVLRSRVLFQNIFRELNKESKNFSPGLIEEKSKTRDYATSIQWLTMAHIVNQSFQLKEHITMPLMPDSESNFRLFLGDIGMFSYQSGINAASFISNERDNTLSGIFFENFVANELVAKEHKLYYWRGRTSAELEFIIESNNKLYPIDVKKGKGTLNSLEKFSNHNKFEYAIKVSKNNYGYSSEQKILTVPFYFFSFVARDLADGTMKISTQ</sequence>
<dbReference type="InterPro" id="IPR041682">
    <property type="entry name" value="AAA_14"/>
</dbReference>